<feature type="compositionally biased region" description="Pro residues" evidence="1">
    <location>
        <begin position="100"/>
        <end position="112"/>
    </location>
</feature>
<comment type="caution">
    <text evidence="2">The sequence shown here is derived from an EMBL/GenBank/DDBJ whole genome shotgun (WGS) entry which is preliminary data.</text>
</comment>
<dbReference type="Proteomes" id="UP001362999">
    <property type="component" value="Unassembled WGS sequence"/>
</dbReference>
<feature type="compositionally biased region" description="Acidic residues" evidence="1">
    <location>
        <begin position="1121"/>
        <end position="1141"/>
    </location>
</feature>
<proteinExistence type="predicted"/>
<dbReference type="InterPro" id="IPR041078">
    <property type="entry name" value="Plavaka"/>
</dbReference>
<feature type="compositionally biased region" description="Acidic residues" evidence="1">
    <location>
        <begin position="1177"/>
        <end position="1205"/>
    </location>
</feature>
<organism evidence="2 3">
    <name type="scientific">Favolaschia claudopus</name>
    <dbReference type="NCBI Taxonomy" id="2862362"/>
    <lineage>
        <taxon>Eukaryota</taxon>
        <taxon>Fungi</taxon>
        <taxon>Dikarya</taxon>
        <taxon>Basidiomycota</taxon>
        <taxon>Agaricomycotina</taxon>
        <taxon>Agaricomycetes</taxon>
        <taxon>Agaricomycetidae</taxon>
        <taxon>Agaricales</taxon>
        <taxon>Marasmiineae</taxon>
        <taxon>Mycenaceae</taxon>
        <taxon>Favolaschia</taxon>
    </lineage>
</organism>
<evidence type="ECO:0000313" key="3">
    <source>
        <dbReference type="Proteomes" id="UP001362999"/>
    </source>
</evidence>
<protein>
    <submittedName>
        <fullName evidence="2">GLOBIN domain-containing protein</fullName>
    </submittedName>
</protein>
<accession>A0AAV9Z6T7</accession>
<reference evidence="2 3" key="1">
    <citation type="journal article" date="2024" name="J Genomics">
        <title>Draft genome sequencing and assembly of Favolaschia claudopus CIRM-BRFM 2984 isolated from oak limbs.</title>
        <authorList>
            <person name="Navarro D."/>
            <person name="Drula E."/>
            <person name="Chaduli D."/>
            <person name="Cazenave R."/>
            <person name="Ahrendt S."/>
            <person name="Wang J."/>
            <person name="Lipzen A."/>
            <person name="Daum C."/>
            <person name="Barry K."/>
            <person name="Grigoriev I.V."/>
            <person name="Favel A."/>
            <person name="Rosso M.N."/>
            <person name="Martin F."/>
        </authorList>
    </citation>
    <scope>NUCLEOTIDE SEQUENCE [LARGE SCALE GENOMIC DNA]</scope>
    <source>
        <strain evidence="2 3">CIRM-BRFM 2984</strain>
    </source>
</reference>
<feature type="region of interest" description="Disordered" evidence="1">
    <location>
        <begin position="52"/>
        <end position="135"/>
    </location>
</feature>
<evidence type="ECO:0000256" key="1">
    <source>
        <dbReference type="SAM" id="MobiDB-lite"/>
    </source>
</evidence>
<sequence length="1214" mass="137510">MAKCAFCGERVSERGLGNHWKKCETRTQRMQISASQALATHSAELAAAATRALEELQAEQAVNDPPPPEIQRSPSPPPRPSGRPGRRTRLPARYRDELPEPPQPLPPPPPVEQPQLEPDPDPAPASTNSPPSWVKTEPNAFGVYKVFPQRPTHDPEDSISLDDLCRSFNLLTPESAAGSADTSNTPPFFPFLNATVAHLMSWFHLGSNLRSHEKLDELVNKVIWSEGWDREHLRGFSAARENRRLDNAVDALPGQPPDGWKIGSVKLKLPAPKVAVGGEAQAVEFEIGGIMYRPLLDVMKEAFQSPAFEQYHITPFELRWDPHHRTDNQDSTMDPTDVDENGLPPLPRGHQALYGEIYTTPSMLKEHNSLPKTAPLHLETIIAAYMFWSDSTYLTNFGDASLWPLYTFFGNQSKYTRAKPTSNACHHQAYLPSASFPFLPDTLIDFYRDTFRVPPSAEVLTHLKRELMHRVWDLLLCPSFIHAYINGVVVKCYDQVERLIFPRFFTYGADYPEKVLLATIKNLGGCPCPRCFIRKDQIADMGSKADMRRRKNLRTDNSSWRQTIERVRGWIFGKGYRVNAAAVDKHLRPESWVPTRNAFSTLAEYGFNLFSMFVPDLLHEVELGVVKAFFTHIVRILYTLGIEAVDELNSRFRQIPTFGRSTIRRFHRNVSDMKKMAARDFEDILQGLLPEPHNGIVITVCFTLATWHAYAKLRLHTDTSLNCFRNTTSELGVEMRRFSRRTCEEYATYELPSEYNRRVRRQAKKNSKTNSSSTAPAQTSKKRKYFNLSTYKWHSVGHYPDIPRVGTTDSVSTQNSELAHRRVKQLYALTNKRDIGPQIAKHERRGRILISMNQRMHDAAAGNEPNIPAAGLTQKLKIADILHPENDATAPAPPYFGDDPAAQNFLPQLKSHLLARLLDLPYDGDGLDFSDQDLLDVTVLHDRIYTHKIMRINFTTYDMGRDQDTINPRTNSDIMVLSHEDEVDGTEAHPYWYARVIGIFHAEVRHVGPKSKTTRTQRMEFLWVRWFGRDMTYKAGWKARRLHRVGFVDFEDGGAFGFLDPSEVIRASHIIPAFHYGPHFQPSTSIHCAPFVDRDMFMRYCDHAVGHRATTSTNCSPGNDPDPDIEDDAEDGSGAEDEGEDSEAHTAIGVDGEADMDSDADEEVGDDDPEPNSSDSEREEEDEDLQNSENGDDPDENDDENDDDLIASYGYDNL</sequence>
<feature type="compositionally biased region" description="Pro residues" evidence="1">
    <location>
        <begin position="64"/>
        <end position="81"/>
    </location>
</feature>
<keyword evidence="3" id="KW-1185">Reference proteome</keyword>
<name>A0AAV9Z6T7_9AGAR</name>
<gene>
    <name evidence="2" type="ORF">R3P38DRAFT_3240743</name>
</gene>
<feature type="compositionally biased region" description="Basic residues" evidence="1">
    <location>
        <begin position="758"/>
        <end position="767"/>
    </location>
</feature>
<feature type="region of interest" description="Disordered" evidence="1">
    <location>
        <begin position="1108"/>
        <end position="1214"/>
    </location>
</feature>
<evidence type="ECO:0000313" key="2">
    <source>
        <dbReference type="EMBL" id="KAK6972044.1"/>
    </source>
</evidence>
<dbReference type="Pfam" id="PF18759">
    <property type="entry name" value="Plavaka"/>
    <property type="match status" value="1"/>
</dbReference>
<dbReference type="EMBL" id="JAWWNJ010000195">
    <property type="protein sequence ID" value="KAK6972044.1"/>
    <property type="molecule type" value="Genomic_DNA"/>
</dbReference>
<feature type="region of interest" description="Disordered" evidence="1">
    <location>
        <begin position="756"/>
        <end position="781"/>
    </location>
</feature>
<feature type="compositionally biased region" description="Acidic residues" evidence="1">
    <location>
        <begin position="1152"/>
        <end position="1170"/>
    </location>
</feature>
<dbReference type="AlphaFoldDB" id="A0AAV9Z6T7"/>